<dbReference type="AlphaFoldDB" id="A0A843W3F6"/>
<evidence type="ECO:0000313" key="2">
    <source>
        <dbReference type="EMBL" id="MQM01867.1"/>
    </source>
</evidence>
<dbReference type="Proteomes" id="UP000652761">
    <property type="component" value="Unassembled WGS sequence"/>
</dbReference>
<reference evidence="2" key="1">
    <citation type="submission" date="2017-07" db="EMBL/GenBank/DDBJ databases">
        <title>Taro Niue Genome Assembly and Annotation.</title>
        <authorList>
            <person name="Atibalentja N."/>
            <person name="Keating K."/>
            <person name="Fields C.J."/>
        </authorList>
    </citation>
    <scope>NUCLEOTIDE SEQUENCE</scope>
    <source>
        <strain evidence="2">Niue_2</strain>
        <tissue evidence="2">Leaf</tissue>
    </source>
</reference>
<accession>A0A843W3F6</accession>
<feature type="non-terminal residue" evidence="2">
    <location>
        <position position="114"/>
    </location>
</feature>
<feature type="region of interest" description="Disordered" evidence="1">
    <location>
        <begin position="54"/>
        <end position="114"/>
    </location>
</feature>
<gene>
    <name evidence="2" type="ORF">Taro_034627</name>
</gene>
<name>A0A843W3F6_COLES</name>
<organism evidence="2 3">
    <name type="scientific">Colocasia esculenta</name>
    <name type="common">Wild taro</name>
    <name type="synonym">Arum esculentum</name>
    <dbReference type="NCBI Taxonomy" id="4460"/>
    <lineage>
        <taxon>Eukaryota</taxon>
        <taxon>Viridiplantae</taxon>
        <taxon>Streptophyta</taxon>
        <taxon>Embryophyta</taxon>
        <taxon>Tracheophyta</taxon>
        <taxon>Spermatophyta</taxon>
        <taxon>Magnoliopsida</taxon>
        <taxon>Liliopsida</taxon>
        <taxon>Araceae</taxon>
        <taxon>Aroideae</taxon>
        <taxon>Colocasieae</taxon>
        <taxon>Colocasia</taxon>
    </lineage>
</organism>
<evidence type="ECO:0000313" key="3">
    <source>
        <dbReference type="Proteomes" id="UP000652761"/>
    </source>
</evidence>
<feature type="compositionally biased region" description="Basic and acidic residues" evidence="1">
    <location>
        <begin position="54"/>
        <end position="69"/>
    </location>
</feature>
<comment type="caution">
    <text evidence="2">The sequence shown here is derived from an EMBL/GenBank/DDBJ whole genome shotgun (WGS) entry which is preliminary data.</text>
</comment>
<dbReference type="EMBL" id="NMUH01002748">
    <property type="protein sequence ID" value="MQM01867.1"/>
    <property type="molecule type" value="Genomic_DNA"/>
</dbReference>
<proteinExistence type="predicted"/>
<sequence>TTDDAYLHAYALKYGGKVYKSARRQVDVTGETASLQALLYSAMQDREVAQREAEQLVMEGARESEESSRGRSLLVQGSRELPVGSEGPTGSGGEESRGDVGGVGRAGDSAGDRH</sequence>
<protein>
    <submittedName>
        <fullName evidence="2">Uncharacterized protein</fullName>
    </submittedName>
</protein>
<feature type="compositionally biased region" description="Gly residues" evidence="1">
    <location>
        <begin position="87"/>
        <end position="105"/>
    </location>
</feature>
<evidence type="ECO:0000256" key="1">
    <source>
        <dbReference type="SAM" id="MobiDB-lite"/>
    </source>
</evidence>
<keyword evidence="3" id="KW-1185">Reference proteome</keyword>